<evidence type="ECO:0000313" key="8">
    <source>
        <dbReference type="RefSeq" id="XP_017778748.1"/>
    </source>
</evidence>
<dbReference type="Proteomes" id="UP000695000">
    <property type="component" value="Unplaced"/>
</dbReference>
<keyword evidence="3" id="KW-0325">Glycoprotein</keyword>
<evidence type="ECO:0000256" key="2">
    <source>
        <dbReference type="ARBA" id="ARBA00022729"/>
    </source>
</evidence>
<evidence type="ECO:0000259" key="6">
    <source>
        <dbReference type="Pfam" id="PF00135"/>
    </source>
</evidence>
<accession>A0ABM1MVZ8</accession>
<dbReference type="Pfam" id="PF00135">
    <property type="entry name" value="COesterase"/>
    <property type="match status" value="1"/>
</dbReference>
<feature type="signal peptide" evidence="5">
    <location>
        <begin position="1"/>
        <end position="30"/>
    </location>
</feature>
<feature type="chain" id="PRO_5045509646" evidence="5">
    <location>
        <begin position="31"/>
        <end position="354"/>
    </location>
</feature>
<dbReference type="PROSITE" id="PS00941">
    <property type="entry name" value="CARBOXYLESTERASE_B_2"/>
    <property type="match status" value="1"/>
</dbReference>
<dbReference type="InterPro" id="IPR029058">
    <property type="entry name" value="AB_hydrolase_fold"/>
</dbReference>
<keyword evidence="2 5" id="KW-0732">Signal</keyword>
<evidence type="ECO:0000313" key="7">
    <source>
        <dbReference type="Proteomes" id="UP000695000"/>
    </source>
</evidence>
<feature type="region of interest" description="Disordered" evidence="4">
    <location>
        <begin position="311"/>
        <end position="354"/>
    </location>
</feature>
<dbReference type="InterPro" id="IPR002018">
    <property type="entry name" value="CarbesteraseB"/>
</dbReference>
<evidence type="ECO:0000256" key="5">
    <source>
        <dbReference type="SAM" id="SignalP"/>
    </source>
</evidence>
<name>A0ABM1MVZ8_NICVS</name>
<protein>
    <submittedName>
        <fullName evidence="8">Neuroligin-4, X-linked-like</fullName>
    </submittedName>
</protein>
<proteinExistence type="inferred from homology"/>
<feature type="domain" description="Carboxylesterase type B" evidence="6">
    <location>
        <begin position="36"/>
        <end position="312"/>
    </location>
</feature>
<keyword evidence="7" id="KW-1185">Reference proteome</keyword>
<evidence type="ECO:0000256" key="1">
    <source>
        <dbReference type="ARBA" id="ARBA00005964"/>
    </source>
</evidence>
<evidence type="ECO:0000256" key="3">
    <source>
        <dbReference type="ARBA" id="ARBA00023180"/>
    </source>
</evidence>
<gene>
    <name evidence="8" type="primary">LOC108564264</name>
</gene>
<feature type="compositionally biased region" description="Low complexity" evidence="4">
    <location>
        <begin position="317"/>
        <end position="328"/>
    </location>
</feature>
<dbReference type="Gene3D" id="3.40.50.1820">
    <property type="entry name" value="alpha/beta hydrolase"/>
    <property type="match status" value="1"/>
</dbReference>
<dbReference type="PANTHER" id="PTHR43903">
    <property type="entry name" value="NEUROLIGIN"/>
    <property type="match status" value="1"/>
</dbReference>
<dbReference type="InterPro" id="IPR051093">
    <property type="entry name" value="Neuroligin/BSAL"/>
</dbReference>
<sequence length="354" mass="37479">MCPRRVRRNGPAAAVVMVIAAAALAATASAGPRYSSRIVEIETGAIRGIILELNSRHLEPVEVFRGVPYAAAPVGPQRFRPPAAPISWPGTRLADTFGAVCPQRVPDISNRTLALLHMPKGRYHHLKKLIPLLLNQSEDCLFLNIYVPGSGNRGLEAPYAVLVFIHGESFEWGSGNPYDGSVLASYGHVIVVTLNFRLGLLGFLRTRPVGAYKVDTGGDPPSGGNLGMKDIAAGLGWIKRNIGAFGGDPTRVTLMGHDTGAALANLLFVSPSSKGLFRRVVLLSGTALSPWATTHNPDALRLSVGQQTGCLPMPGFTASTSNAPPTATGGSGDDQRKKSPPQDDVDIAPCLRSR</sequence>
<organism evidence="7 8">
    <name type="scientific">Nicrophorus vespilloides</name>
    <name type="common">Boreal carrion beetle</name>
    <dbReference type="NCBI Taxonomy" id="110193"/>
    <lineage>
        <taxon>Eukaryota</taxon>
        <taxon>Metazoa</taxon>
        <taxon>Ecdysozoa</taxon>
        <taxon>Arthropoda</taxon>
        <taxon>Hexapoda</taxon>
        <taxon>Insecta</taxon>
        <taxon>Pterygota</taxon>
        <taxon>Neoptera</taxon>
        <taxon>Endopterygota</taxon>
        <taxon>Coleoptera</taxon>
        <taxon>Polyphaga</taxon>
        <taxon>Staphyliniformia</taxon>
        <taxon>Silphidae</taxon>
        <taxon>Nicrophorinae</taxon>
        <taxon>Nicrophorus</taxon>
    </lineage>
</organism>
<comment type="similarity">
    <text evidence="1">Belongs to the type-B carboxylesterase/lipase family.</text>
</comment>
<reference evidence="8" key="1">
    <citation type="submission" date="2025-08" db="UniProtKB">
        <authorList>
            <consortium name="RefSeq"/>
        </authorList>
    </citation>
    <scope>IDENTIFICATION</scope>
    <source>
        <tissue evidence="8">Whole Larva</tissue>
    </source>
</reference>
<dbReference type="InterPro" id="IPR019819">
    <property type="entry name" value="Carboxylesterase_B_CS"/>
</dbReference>
<dbReference type="RefSeq" id="XP_017778748.1">
    <property type="nucleotide sequence ID" value="XM_017923259.1"/>
</dbReference>
<dbReference type="SUPFAM" id="SSF53474">
    <property type="entry name" value="alpha/beta-Hydrolases"/>
    <property type="match status" value="1"/>
</dbReference>
<evidence type="ECO:0000256" key="4">
    <source>
        <dbReference type="SAM" id="MobiDB-lite"/>
    </source>
</evidence>
<dbReference type="GeneID" id="108564264"/>